<sequence length="213" mass="23362">MHDDIIILVHGFNRGRRDMARLAAGLARQGWNTRSLRLPTLFGDMDACVGAMQTQLEEIEGRYRRVHFVAHSLGGLITLNYIRKTRPRNIGRCVFIATPHGGSRLAQIASRIPGYARVFRPVAELLPTAAYDNCHAASGLCVGVIAGYRNSGVLGRLFLSSHSDGRVEVASALAGGATDSILLPYGHQEIHQQQETCEQVQAFLSKGTFNHRD</sequence>
<keyword evidence="3" id="KW-1185">Reference proteome</keyword>
<gene>
    <name evidence="2" type="ORF">KDW95_20795</name>
</gene>
<dbReference type="Pfam" id="PF12697">
    <property type="entry name" value="Abhydrolase_6"/>
    <property type="match status" value="1"/>
</dbReference>
<dbReference type="PANTHER" id="PTHR37946:SF1">
    <property type="entry name" value="SLL1969 PROTEIN"/>
    <property type="match status" value="1"/>
</dbReference>
<dbReference type="SUPFAM" id="SSF53474">
    <property type="entry name" value="alpha/beta-Hydrolases"/>
    <property type="match status" value="1"/>
</dbReference>
<evidence type="ECO:0000313" key="3">
    <source>
        <dbReference type="Proteomes" id="UP001058461"/>
    </source>
</evidence>
<name>A0ABY5HK89_9GAMM</name>
<protein>
    <submittedName>
        <fullName evidence="2">Alpha/beta fold hydrolase</fullName>
    </submittedName>
</protein>
<feature type="domain" description="AB hydrolase-1" evidence="1">
    <location>
        <begin position="6"/>
        <end position="132"/>
    </location>
</feature>
<evidence type="ECO:0000259" key="1">
    <source>
        <dbReference type="Pfam" id="PF12697"/>
    </source>
</evidence>
<dbReference type="PANTHER" id="PTHR37946">
    <property type="entry name" value="SLL1969 PROTEIN"/>
    <property type="match status" value="1"/>
</dbReference>
<organism evidence="2 3">
    <name type="scientific">Marinobacterium rhizophilum</name>
    <dbReference type="NCBI Taxonomy" id="420402"/>
    <lineage>
        <taxon>Bacteria</taxon>
        <taxon>Pseudomonadati</taxon>
        <taxon>Pseudomonadota</taxon>
        <taxon>Gammaproteobacteria</taxon>
        <taxon>Oceanospirillales</taxon>
        <taxon>Oceanospirillaceae</taxon>
        <taxon>Marinobacterium</taxon>
    </lineage>
</organism>
<reference evidence="2" key="1">
    <citation type="submission" date="2021-04" db="EMBL/GenBank/DDBJ databases">
        <title>Oceanospirillales bacteria with DddD are important DMSP degraders in coastal seawater.</title>
        <authorList>
            <person name="Liu J."/>
        </authorList>
    </citation>
    <scope>NUCLEOTIDE SEQUENCE</scope>
    <source>
        <strain evidence="2">D13-1</strain>
    </source>
</reference>
<dbReference type="EMBL" id="CP073347">
    <property type="protein sequence ID" value="UTW11660.1"/>
    <property type="molecule type" value="Genomic_DNA"/>
</dbReference>
<dbReference type="Proteomes" id="UP001058461">
    <property type="component" value="Chromosome"/>
</dbReference>
<dbReference type="RefSeq" id="WP_255853694.1">
    <property type="nucleotide sequence ID" value="NZ_CP073347.1"/>
</dbReference>
<dbReference type="InterPro" id="IPR029058">
    <property type="entry name" value="AB_hydrolase_fold"/>
</dbReference>
<proteinExistence type="predicted"/>
<dbReference type="Gene3D" id="3.40.50.1820">
    <property type="entry name" value="alpha/beta hydrolase"/>
    <property type="match status" value="1"/>
</dbReference>
<dbReference type="InterPro" id="IPR000073">
    <property type="entry name" value="AB_hydrolase_1"/>
</dbReference>
<evidence type="ECO:0000313" key="2">
    <source>
        <dbReference type="EMBL" id="UTW11660.1"/>
    </source>
</evidence>
<accession>A0ABY5HK89</accession>
<keyword evidence="2" id="KW-0378">Hydrolase</keyword>
<dbReference type="GO" id="GO:0016787">
    <property type="term" value="F:hydrolase activity"/>
    <property type="evidence" value="ECO:0007669"/>
    <property type="project" value="UniProtKB-KW"/>
</dbReference>